<dbReference type="SUPFAM" id="SSF56112">
    <property type="entry name" value="Protein kinase-like (PK-like)"/>
    <property type="match status" value="1"/>
</dbReference>
<evidence type="ECO:0000256" key="4">
    <source>
        <dbReference type="ARBA" id="ARBA00022614"/>
    </source>
</evidence>
<dbReference type="InterPro" id="IPR011009">
    <property type="entry name" value="Kinase-like_dom_sf"/>
</dbReference>
<dbReference type="GO" id="GO:0004674">
    <property type="term" value="F:protein serine/threonine kinase activity"/>
    <property type="evidence" value="ECO:0007669"/>
    <property type="project" value="UniProtKB-KW"/>
</dbReference>
<evidence type="ECO:0000256" key="7">
    <source>
        <dbReference type="ARBA" id="ARBA00022729"/>
    </source>
</evidence>
<keyword evidence="14" id="KW-0675">Receptor</keyword>
<accession>A0A371E9H5</accession>
<name>A0A371E9H5_MUCPR</name>
<dbReference type="AlphaFoldDB" id="A0A371E9H5"/>
<keyword evidence="9 15" id="KW-0547">Nucleotide-binding</keyword>
<keyword evidence="4" id="KW-0433">Leucine-rich repeat</keyword>
<dbReference type="Pfam" id="PF07714">
    <property type="entry name" value="PK_Tyr_Ser-Thr"/>
    <property type="match status" value="1"/>
</dbReference>
<dbReference type="SMART" id="SM00220">
    <property type="entry name" value="S_TKc"/>
    <property type="match status" value="1"/>
</dbReference>
<dbReference type="Gene3D" id="3.30.200.20">
    <property type="entry name" value="Phosphorylase Kinase, domain 1"/>
    <property type="match status" value="1"/>
</dbReference>
<keyword evidence="11 15" id="KW-0067">ATP-binding</keyword>
<sequence>MVVQNRNLSSSGLSGKIDPSISKLTMLENLDLSNNSLNGEVPDFLSQLQHLKILNLEKNNLSGSIPSALVQQSKQGSLSLSVDQNPYLRKSDQGNENKENNIMAVIASLGVLILLVALAAILCTLKRRKSKAWMVEKDQSQMSLKYEKQDDSLLECKKQIYSHSEVLKMTNNLNTTVGKGGFGTVYLGYIDDIPVAVKMLFPSDFHGYQQFLAEVKLLMRVHHKNLTSLIGYCNEGTNKSLIYEYMANGNLQEHLSGKHSKSKFLSWEDRIRIAVDAALGLEYLQNGCTPPIIHRDVKSTNILLDEHFQAKISDFGLSKIVPTDGVSHVSTVVAGTLGYLDPHYYISNRLTEKSDVYSFGVVLLEIITSQPVIAKDEEKTHIIQRVRSLLEKGDIKGIVDSKLEGDFDINSAWKVVETALTCVSLNPNERPTMSVVVSELKETLATEIARTKHKSGADPRYSVDLVSVNLNTELMPLAR</sequence>
<evidence type="ECO:0000256" key="3">
    <source>
        <dbReference type="ARBA" id="ARBA00022553"/>
    </source>
</evidence>
<dbReference type="PROSITE" id="PS00108">
    <property type="entry name" value="PROTEIN_KINASE_ST"/>
    <property type="match status" value="1"/>
</dbReference>
<keyword evidence="10" id="KW-0418">Kinase</keyword>
<keyword evidence="2 16" id="KW-0723">Serine/threonine-protein kinase</keyword>
<dbReference type="InterPro" id="IPR032675">
    <property type="entry name" value="LRR_dom_sf"/>
</dbReference>
<dbReference type="PANTHER" id="PTHR45631:SF202">
    <property type="entry name" value="SENESCENCE-INDUCED RECEPTOR-LIKE SERINE_THREONINE-PROTEIN KINASE"/>
    <property type="match status" value="1"/>
</dbReference>
<dbReference type="InterPro" id="IPR008271">
    <property type="entry name" value="Ser/Thr_kinase_AS"/>
</dbReference>
<evidence type="ECO:0000259" key="18">
    <source>
        <dbReference type="PROSITE" id="PS50011"/>
    </source>
</evidence>
<dbReference type="FunFam" id="1.10.510.10:FF:000146">
    <property type="entry name" value="LRR receptor-like serine/threonine-protein kinase IOS1"/>
    <property type="match status" value="1"/>
</dbReference>
<dbReference type="InterPro" id="IPR001245">
    <property type="entry name" value="Ser-Thr/Tyr_kinase_cat_dom"/>
</dbReference>
<evidence type="ECO:0000256" key="8">
    <source>
        <dbReference type="ARBA" id="ARBA00022737"/>
    </source>
</evidence>
<evidence type="ECO:0000256" key="16">
    <source>
        <dbReference type="RuleBase" id="RU000304"/>
    </source>
</evidence>
<evidence type="ECO:0000256" key="11">
    <source>
        <dbReference type="ARBA" id="ARBA00022840"/>
    </source>
</evidence>
<keyword evidence="3" id="KW-0597">Phosphoprotein</keyword>
<evidence type="ECO:0000313" key="19">
    <source>
        <dbReference type="EMBL" id="RDX62676.1"/>
    </source>
</evidence>
<dbReference type="PANTHER" id="PTHR45631">
    <property type="entry name" value="OS07G0107800 PROTEIN-RELATED"/>
    <property type="match status" value="1"/>
</dbReference>
<evidence type="ECO:0000256" key="2">
    <source>
        <dbReference type="ARBA" id="ARBA00022527"/>
    </source>
</evidence>
<dbReference type="Proteomes" id="UP000257109">
    <property type="component" value="Unassembled WGS sequence"/>
</dbReference>
<keyword evidence="8" id="KW-0677">Repeat</keyword>
<dbReference type="Gene3D" id="3.80.10.10">
    <property type="entry name" value="Ribonuclease Inhibitor"/>
    <property type="match status" value="1"/>
</dbReference>
<dbReference type="PROSITE" id="PS50011">
    <property type="entry name" value="PROTEIN_KINASE_DOM"/>
    <property type="match status" value="1"/>
</dbReference>
<dbReference type="Pfam" id="PF00560">
    <property type="entry name" value="LRR_1"/>
    <property type="match status" value="2"/>
</dbReference>
<protein>
    <submittedName>
        <fullName evidence="19">LRR receptor-like serine/threonine-protein kinase IOS1</fullName>
    </submittedName>
</protein>
<feature type="non-terminal residue" evidence="19">
    <location>
        <position position="1"/>
    </location>
</feature>
<keyword evidence="7" id="KW-0732">Signal</keyword>
<evidence type="ECO:0000256" key="12">
    <source>
        <dbReference type="ARBA" id="ARBA00022989"/>
    </source>
</evidence>
<evidence type="ECO:0000256" key="5">
    <source>
        <dbReference type="ARBA" id="ARBA00022679"/>
    </source>
</evidence>
<evidence type="ECO:0000256" key="9">
    <source>
        <dbReference type="ARBA" id="ARBA00022741"/>
    </source>
</evidence>
<comment type="similarity">
    <text evidence="16">Belongs to the protein kinase superfamily.</text>
</comment>
<dbReference type="OrthoDB" id="2013020at2759"/>
<keyword evidence="12 17" id="KW-1133">Transmembrane helix</keyword>
<dbReference type="InterPro" id="IPR000719">
    <property type="entry name" value="Prot_kinase_dom"/>
</dbReference>
<evidence type="ECO:0000256" key="10">
    <source>
        <dbReference type="ARBA" id="ARBA00022777"/>
    </source>
</evidence>
<dbReference type="PROSITE" id="PS00107">
    <property type="entry name" value="PROTEIN_KINASE_ATP"/>
    <property type="match status" value="1"/>
</dbReference>
<keyword evidence="13 17" id="KW-0472">Membrane</keyword>
<dbReference type="GO" id="GO:0005524">
    <property type="term" value="F:ATP binding"/>
    <property type="evidence" value="ECO:0007669"/>
    <property type="project" value="UniProtKB-UniRule"/>
</dbReference>
<comment type="caution">
    <text evidence="19">The sequence shown here is derived from an EMBL/GenBank/DDBJ whole genome shotgun (WGS) entry which is preliminary data.</text>
</comment>
<dbReference type="InterPro" id="IPR001611">
    <property type="entry name" value="Leu-rich_rpt"/>
</dbReference>
<evidence type="ECO:0000256" key="15">
    <source>
        <dbReference type="PROSITE-ProRule" id="PRU10141"/>
    </source>
</evidence>
<evidence type="ECO:0000256" key="13">
    <source>
        <dbReference type="ARBA" id="ARBA00023136"/>
    </source>
</evidence>
<comment type="subcellular location">
    <subcellularLocation>
        <location evidence="1">Membrane</location>
        <topology evidence="1">Single-pass membrane protein</topology>
    </subcellularLocation>
</comment>
<feature type="transmembrane region" description="Helical" evidence="17">
    <location>
        <begin position="102"/>
        <end position="125"/>
    </location>
</feature>
<dbReference type="PRINTS" id="PR00019">
    <property type="entry name" value="LEURICHRPT"/>
</dbReference>
<dbReference type="GO" id="GO:0016020">
    <property type="term" value="C:membrane"/>
    <property type="evidence" value="ECO:0007669"/>
    <property type="project" value="UniProtKB-SubCell"/>
</dbReference>
<gene>
    <name evidence="19" type="primary">IOS1</name>
    <name evidence="19" type="ORF">CR513_58969</name>
</gene>
<keyword evidence="6 17" id="KW-0812">Transmembrane</keyword>
<evidence type="ECO:0000313" key="20">
    <source>
        <dbReference type="Proteomes" id="UP000257109"/>
    </source>
</evidence>
<dbReference type="InterPro" id="IPR017441">
    <property type="entry name" value="Protein_kinase_ATP_BS"/>
</dbReference>
<dbReference type="CDD" id="cd14066">
    <property type="entry name" value="STKc_IRAK"/>
    <property type="match status" value="1"/>
</dbReference>
<dbReference type="SUPFAM" id="SSF52058">
    <property type="entry name" value="L domain-like"/>
    <property type="match status" value="1"/>
</dbReference>
<reference evidence="19" key="1">
    <citation type="submission" date="2018-05" db="EMBL/GenBank/DDBJ databases">
        <title>Draft genome of Mucuna pruriens seed.</title>
        <authorList>
            <person name="Nnadi N.E."/>
            <person name="Vos R."/>
            <person name="Hasami M.H."/>
            <person name="Devisetty U.K."/>
            <person name="Aguiy J.C."/>
        </authorList>
    </citation>
    <scope>NUCLEOTIDE SEQUENCE [LARGE SCALE GENOMIC DNA]</scope>
    <source>
        <strain evidence="19">JCA_2017</strain>
    </source>
</reference>
<proteinExistence type="inferred from homology"/>
<feature type="domain" description="Protein kinase" evidence="18">
    <location>
        <begin position="171"/>
        <end position="444"/>
    </location>
</feature>
<evidence type="ECO:0000256" key="14">
    <source>
        <dbReference type="ARBA" id="ARBA00023170"/>
    </source>
</evidence>
<organism evidence="19 20">
    <name type="scientific">Mucuna pruriens</name>
    <name type="common">Velvet bean</name>
    <name type="synonym">Dolichos pruriens</name>
    <dbReference type="NCBI Taxonomy" id="157652"/>
    <lineage>
        <taxon>Eukaryota</taxon>
        <taxon>Viridiplantae</taxon>
        <taxon>Streptophyta</taxon>
        <taxon>Embryophyta</taxon>
        <taxon>Tracheophyta</taxon>
        <taxon>Spermatophyta</taxon>
        <taxon>Magnoliopsida</taxon>
        <taxon>eudicotyledons</taxon>
        <taxon>Gunneridae</taxon>
        <taxon>Pentapetalae</taxon>
        <taxon>rosids</taxon>
        <taxon>fabids</taxon>
        <taxon>Fabales</taxon>
        <taxon>Fabaceae</taxon>
        <taxon>Papilionoideae</taxon>
        <taxon>50 kb inversion clade</taxon>
        <taxon>NPAAA clade</taxon>
        <taxon>indigoferoid/millettioid clade</taxon>
        <taxon>Phaseoleae</taxon>
        <taxon>Mucuna</taxon>
    </lineage>
</organism>
<dbReference type="FunFam" id="3.80.10.10:FF:000129">
    <property type="entry name" value="Leucine-rich repeat receptor-like kinase"/>
    <property type="match status" value="1"/>
</dbReference>
<feature type="binding site" evidence="15">
    <location>
        <position position="198"/>
    </location>
    <ligand>
        <name>ATP</name>
        <dbReference type="ChEBI" id="CHEBI:30616"/>
    </ligand>
</feature>
<dbReference type="Gene3D" id="1.10.510.10">
    <property type="entry name" value="Transferase(Phosphotransferase) domain 1"/>
    <property type="match status" value="1"/>
</dbReference>
<dbReference type="EMBL" id="QJKJ01015350">
    <property type="protein sequence ID" value="RDX62676.1"/>
    <property type="molecule type" value="Genomic_DNA"/>
</dbReference>
<evidence type="ECO:0000256" key="6">
    <source>
        <dbReference type="ARBA" id="ARBA00022692"/>
    </source>
</evidence>
<evidence type="ECO:0000256" key="17">
    <source>
        <dbReference type="SAM" id="Phobius"/>
    </source>
</evidence>
<evidence type="ECO:0000256" key="1">
    <source>
        <dbReference type="ARBA" id="ARBA00004167"/>
    </source>
</evidence>
<dbReference type="STRING" id="157652.A0A371E9H5"/>
<keyword evidence="20" id="KW-1185">Reference proteome</keyword>
<keyword evidence="5" id="KW-0808">Transferase</keyword>